<sequence length="119" mass="13661">MNRSKSKGKQIHLAFLINSREFANEGHKNDICRADIISKPGDGFENSYNCVLKLLNNHSIVLNMSMAGFKEIEVPFFMFFRALGVYSAKDIISYITYSFDDEEPINKQMLNILERAMTN</sequence>
<dbReference type="GO" id="GO:0006351">
    <property type="term" value="P:DNA-templated transcription"/>
    <property type="evidence" value="ECO:0007669"/>
    <property type="project" value="InterPro"/>
</dbReference>
<reference evidence="3" key="1">
    <citation type="submission" date="2011-12" db="EMBL/GenBank/DDBJ databases">
        <authorList>
            <consortium name="The Broad Institute Genome Sequencing Platform"/>
            <person name="Russ C."/>
            <person name="Tyler B."/>
            <person name="Panabieres F."/>
            <person name="Shan W."/>
            <person name="Tripathy S."/>
            <person name="Grunwald N."/>
            <person name="Machado M."/>
            <person name="Young S.K."/>
            <person name="Zeng Q."/>
            <person name="Gargeya S."/>
            <person name="Fitzgerald M."/>
            <person name="Haas B."/>
            <person name="Abouelleil A."/>
            <person name="Alvarado L."/>
            <person name="Arachchi H.M."/>
            <person name="Berlin A."/>
            <person name="Chapman S.B."/>
            <person name="Gearin G."/>
            <person name="Goldberg J."/>
            <person name="Griggs A."/>
            <person name="Gujja S."/>
            <person name="Hansen M."/>
            <person name="Heiman D."/>
            <person name="Howarth C."/>
            <person name="Larimer J."/>
            <person name="Lui A."/>
            <person name="MacDonald P.J.P."/>
            <person name="McCowen C."/>
            <person name="Montmayeur A."/>
            <person name="Murphy C."/>
            <person name="Neiman D."/>
            <person name="Pearson M."/>
            <person name="Priest M."/>
            <person name="Roberts A."/>
            <person name="Saif S."/>
            <person name="Shea T."/>
            <person name="Sisk P."/>
            <person name="Stolte C."/>
            <person name="Sykes S."/>
            <person name="Wortman J."/>
            <person name="Nusbaum C."/>
            <person name="Birren B."/>
        </authorList>
    </citation>
    <scope>NUCLEOTIDE SEQUENCE [LARGE SCALE GENOMIC DNA]</scope>
    <source>
        <strain evidence="3">INRA-310</strain>
    </source>
</reference>
<feature type="domain" description="RNA polymerase Rpb2" evidence="1">
    <location>
        <begin position="70"/>
        <end position="114"/>
    </location>
</feature>
<accession>W2PTD2</accession>
<dbReference type="GO" id="GO:0003899">
    <property type="term" value="F:DNA-directed RNA polymerase activity"/>
    <property type="evidence" value="ECO:0007669"/>
    <property type="project" value="InterPro"/>
</dbReference>
<protein>
    <recommendedName>
        <fullName evidence="1">RNA polymerase Rpb2 domain-containing protein</fullName>
    </recommendedName>
</protein>
<dbReference type="SUPFAM" id="SSF64484">
    <property type="entry name" value="beta and beta-prime subunits of DNA dependent RNA-polymerase"/>
    <property type="match status" value="1"/>
</dbReference>
<dbReference type="GO" id="GO:0003677">
    <property type="term" value="F:DNA binding"/>
    <property type="evidence" value="ECO:0007669"/>
    <property type="project" value="InterPro"/>
</dbReference>
<dbReference type="Gene3D" id="3.90.1110.10">
    <property type="entry name" value="RNA polymerase Rpb2, domain 2"/>
    <property type="match status" value="1"/>
</dbReference>
<dbReference type="GeneID" id="20184165"/>
<dbReference type="STRING" id="761204.W2PTD2"/>
<evidence type="ECO:0000313" key="2">
    <source>
        <dbReference type="EMBL" id="ETN04218.1"/>
    </source>
</evidence>
<reference evidence="2 3" key="2">
    <citation type="submission" date="2013-11" db="EMBL/GenBank/DDBJ databases">
        <title>The Genome Sequence of Phytophthora parasitica INRA-310.</title>
        <authorList>
            <consortium name="The Broad Institute Genomics Platform"/>
            <person name="Russ C."/>
            <person name="Tyler B."/>
            <person name="Panabieres F."/>
            <person name="Shan W."/>
            <person name="Tripathy S."/>
            <person name="Grunwald N."/>
            <person name="Machado M."/>
            <person name="Johnson C.S."/>
            <person name="Arredondo F."/>
            <person name="Hong C."/>
            <person name="Coffey M."/>
            <person name="Young S.K."/>
            <person name="Zeng Q."/>
            <person name="Gargeya S."/>
            <person name="Fitzgerald M."/>
            <person name="Abouelleil A."/>
            <person name="Alvarado L."/>
            <person name="Chapman S.B."/>
            <person name="Gainer-Dewar J."/>
            <person name="Goldberg J."/>
            <person name="Griggs A."/>
            <person name="Gujja S."/>
            <person name="Hansen M."/>
            <person name="Howarth C."/>
            <person name="Imamovic A."/>
            <person name="Ireland A."/>
            <person name="Larimer J."/>
            <person name="McCowan C."/>
            <person name="Murphy C."/>
            <person name="Pearson M."/>
            <person name="Poon T.W."/>
            <person name="Priest M."/>
            <person name="Roberts A."/>
            <person name="Saif S."/>
            <person name="Shea T."/>
            <person name="Sykes S."/>
            <person name="Wortman J."/>
            <person name="Nusbaum C."/>
            <person name="Birren B."/>
        </authorList>
    </citation>
    <scope>NUCLEOTIDE SEQUENCE [LARGE SCALE GENOMIC DNA]</scope>
    <source>
        <strain evidence="2 3">INRA-310</strain>
    </source>
</reference>
<dbReference type="AlphaFoldDB" id="W2PTD2"/>
<proteinExistence type="predicted"/>
<dbReference type="Pfam" id="PF04561">
    <property type="entry name" value="RNA_pol_Rpb2_2"/>
    <property type="match status" value="1"/>
</dbReference>
<dbReference type="InterPro" id="IPR007642">
    <property type="entry name" value="RNA_pol_Rpb2_2"/>
</dbReference>
<dbReference type="Proteomes" id="UP000018817">
    <property type="component" value="Unassembled WGS sequence"/>
</dbReference>
<dbReference type="EMBL" id="KI669605">
    <property type="protein sequence ID" value="ETN04218.1"/>
    <property type="molecule type" value="Genomic_DNA"/>
</dbReference>
<gene>
    <name evidence="2" type="ORF">PPTG_14926</name>
</gene>
<dbReference type="RefSeq" id="XP_008910519.1">
    <property type="nucleotide sequence ID" value="XM_008912271.1"/>
</dbReference>
<organism evidence="2 3">
    <name type="scientific">Phytophthora nicotianae (strain INRA-310)</name>
    <name type="common">Phytophthora parasitica</name>
    <dbReference type="NCBI Taxonomy" id="761204"/>
    <lineage>
        <taxon>Eukaryota</taxon>
        <taxon>Sar</taxon>
        <taxon>Stramenopiles</taxon>
        <taxon>Oomycota</taxon>
        <taxon>Peronosporomycetes</taxon>
        <taxon>Peronosporales</taxon>
        <taxon>Peronosporaceae</taxon>
        <taxon>Phytophthora</taxon>
    </lineage>
</organism>
<name>W2PTD2_PHYN3</name>
<dbReference type="VEuPathDB" id="FungiDB:PPTG_14926"/>
<evidence type="ECO:0000313" key="3">
    <source>
        <dbReference type="Proteomes" id="UP000018817"/>
    </source>
</evidence>
<dbReference type="InterPro" id="IPR037034">
    <property type="entry name" value="RNA_pol_Rpb2_2_sf"/>
</dbReference>
<evidence type="ECO:0000259" key="1">
    <source>
        <dbReference type="Pfam" id="PF04561"/>
    </source>
</evidence>